<feature type="domain" description="Alpha-carbonic anhydrase" evidence="1">
    <location>
        <begin position="1"/>
        <end position="111"/>
    </location>
</feature>
<reference evidence="2 3" key="1">
    <citation type="submission" date="2021-06" db="EMBL/GenBank/DDBJ databases">
        <title>Caerostris extrusa draft genome.</title>
        <authorList>
            <person name="Kono N."/>
            <person name="Arakawa K."/>
        </authorList>
    </citation>
    <scope>NUCLEOTIDE SEQUENCE [LARGE SCALE GENOMIC DNA]</scope>
</reference>
<dbReference type="InterPro" id="IPR036398">
    <property type="entry name" value="CA_dom_sf"/>
</dbReference>
<keyword evidence="3" id="KW-1185">Reference proteome</keyword>
<protein>
    <submittedName>
        <fullName evidence="2">Alpha-carbonic anhydrase domain-containing protein</fullName>
    </submittedName>
</protein>
<dbReference type="Gene3D" id="3.10.200.10">
    <property type="entry name" value="Alpha carbonic anhydrase"/>
    <property type="match status" value="1"/>
</dbReference>
<evidence type="ECO:0000313" key="3">
    <source>
        <dbReference type="Proteomes" id="UP001054945"/>
    </source>
</evidence>
<gene>
    <name evidence="2" type="primary">AVEN_103374_1</name>
    <name evidence="2" type="ORF">CEXT_437941</name>
</gene>
<dbReference type="Pfam" id="PF00194">
    <property type="entry name" value="Carb_anhydrase"/>
    <property type="match status" value="1"/>
</dbReference>
<dbReference type="EMBL" id="BPLR01005509">
    <property type="protein sequence ID" value="GIY02837.1"/>
    <property type="molecule type" value="Genomic_DNA"/>
</dbReference>
<dbReference type="SUPFAM" id="SSF51069">
    <property type="entry name" value="Carbonic anhydrase"/>
    <property type="match status" value="1"/>
</dbReference>
<name>A0AAV4Q3R1_CAEEX</name>
<evidence type="ECO:0000313" key="2">
    <source>
        <dbReference type="EMBL" id="GIY02837.1"/>
    </source>
</evidence>
<sequence length="111" mass="12268">MEIRLALSSVKSFYQIIILICVPLESNRQLVNGIIHNTGHGVVFKVDTGPHAPVVNVSNGPLSYSFRVAEIHLHFGRTDAQGSEHRVGSHAFPAEFLQELGCNLDDYETCH</sequence>
<organism evidence="2 3">
    <name type="scientific">Caerostris extrusa</name>
    <name type="common">Bark spider</name>
    <name type="synonym">Caerostris bankana</name>
    <dbReference type="NCBI Taxonomy" id="172846"/>
    <lineage>
        <taxon>Eukaryota</taxon>
        <taxon>Metazoa</taxon>
        <taxon>Ecdysozoa</taxon>
        <taxon>Arthropoda</taxon>
        <taxon>Chelicerata</taxon>
        <taxon>Arachnida</taxon>
        <taxon>Araneae</taxon>
        <taxon>Araneomorphae</taxon>
        <taxon>Entelegynae</taxon>
        <taxon>Araneoidea</taxon>
        <taxon>Araneidae</taxon>
        <taxon>Caerostris</taxon>
    </lineage>
</organism>
<dbReference type="Proteomes" id="UP001054945">
    <property type="component" value="Unassembled WGS sequence"/>
</dbReference>
<dbReference type="PROSITE" id="PS51144">
    <property type="entry name" value="ALPHA_CA_2"/>
    <property type="match status" value="1"/>
</dbReference>
<dbReference type="InterPro" id="IPR001148">
    <property type="entry name" value="CA_dom"/>
</dbReference>
<accession>A0AAV4Q3R1</accession>
<comment type="caution">
    <text evidence="2">The sequence shown here is derived from an EMBL/GenBank/DDBJ whole genome shotgun (WGS) entry which is preliminary data.</text>
</comment>
<dbReference type="AlphaFoldDB" id="A0AAV4Q3R1"/>
<evidence type="ECO:0000259" key="1">
    <source>
        <dbReference type="PROSITE" id="PS51144"/>
    </source>
</evidence>
<proteinExistence type="predicted"/>